<dbReference type="Pfam" id="PF01266">
    <property type="entry name" value="DAO"/>
    <property type="match status" value="1"/>
</dbReference>
<evidence type="ECO:0000256" key="3">
    <source>
        <dbReference type="ARBA" id="ARBA00022827"/>
    </source>
</evidence>
<dbReference type="InParanoid" id="A0A420XUT2"/>
<dbReference type="EMBL" id="RBWV01000009">
    <property type="protein sequence ID" value="RKS80500.1"/>
    <property type="molecule type" value="Genomic_DNA"/>
</dbReference>
<evidence type="ECO:0000256" key="4">
    <source>
        <dbReference type="ARBA" id="ARBA00023002"/>
    </source>
</evidence>
<dbReference type="InterPro" id="IPR036188">
    <property type="entry name" value="FAD/NAD-bd_sf"/>
</dbReference>
<evidence type="ECO:0000259" key="5">
    <source>
        <dbReference type="Pfam" id="PF01266"/>
    </source>
</evidence>
<dbReference type="Gene3D" id="3.50.50.60">
    <property type="entry name" value="FAD/NAD(P)-binding domain"/>
    <property type="match status" value="1"/>
</dbReference>
<dbReference type="RefSeq" id="WP_231121483.1">
    <property type="nucleotide sequence ID" value="NZ_RBWV01000009.1"/>
</dbReference>
<dbReference type="AlphaFoldDB" id="A0A420XUT2"/>
<name>A0A420XUT2_9ACTN</name>
<sequence>MSAYDVAVVGGGLMGAATAWAAARRGLHVVLFEQHQPAHAGGSSSGSARIVRRAYPDPFWVRLTGEAFELWRELEQTTGTSLLRLVGGLDHGGGRDPDTLAQTLRGAGVPCELLPADEAATRWPGLVFDGPVLHHAQAGTVDAEGAVAAFLTGAAAHGAQVVTGAAVTRIHADAGGAELTTPLGPVTARRVVAAAGAWMPDLLRGLVPLPPLTVYQQQVFHFERTTLAADTPVVIHKGERGVYHLPGGRSGGPGDARKVAEHDWSVPTSATTRDGVVLDAARERTVDYVRRWLPGLNPQPSSETTCLYTNTANEDFVIDRQGSVVVCSPCSGHGAKFAPLVGELAADLATGVPPREERFTLAAHLAGAAAR</sequence>
<dbReference type="Proteomes" id="UP000281955">
    <property type="component" value="Unassembled WGS sequence"/>
</dbReference>
<keyword evidence="2" id="KW-0285">Flavoprotein</keyword>
<dbReference type="SUPFAM" id="SSF51905">
    <property type="entry name" value="FAD/NAD(P)-binding domain"/>
    <property type="match status" value="1"/>
</dbReference>
<feature type="domain" description="FAD dependent oxidoreductase" evidence="5">
    <location>
        <begin position="5"/>
        <end position="348"/>
    </location>
</feature>
<dbReference type="InterPro" id="IPR006076">
    <property type="entry name" value="FAD-dep_OxRdtase"/>
</dbReference>
<evidence type="ECO:0000313" key="6">
    <source>
        <dbReference type="EMBL" id="RKS80500.1"/>
    </source>
</evidence>
<keyword evidence="7" id="KW-1185">Reference proteome</keyword>
<accession>A0A420XUT2</accession>
<comment type="cofactor">
    <cofactor evidence="1">
        <name>FAD</name>
        <dbReference type="ChEBI" id="CHEBI:57692"/>
    </cofactor>
</comment>
<gene>
    <name evidence="6" type="ORF">CLV35_0936</name>
</gene>
<evidence type="ECO:0000256" key="2">
    <source>
        <dbReference type="ARBA" id="ARBA00022630"/>
    </source>
</evidence>
<comment type="caution">
    <text evidence="6">The sequence shown here is derived from an EMBL/GenBank/DDBJ whole genome shotgun (WGS) entry which is preliminary data.</text>
</comment>
<dbReference type="PANTHER" id="PTHR10961">
    <property type="entry name" value="PEROXISOMAL SARCOSINE OXIDASE"/>
    <property type="match status" value="1"/>
</dbReference>
<dbReference type="PANTHER" id="PTHR10961:SF7">
    <property type="entry name" value="FAD DEPENDENT OXIDOREDUCTASE DOMAIN-CONTAINING PROTEIN"/>
    <property type="match status" value="1"/>
</dbReference>
<dbReference type="GO" id="GO:0008115">
    <property type="term" value="F:sarcosine oxidase activity"/>
    <property type="evidence" value="ECO:0007669"/>
    <property type="project" value="TreeGrafter"/>
</dbReference>
<dbReference type="Gene3D" id="3.30.9.10">
    <property type="entry name" value="D-Amino Acid Oxidase, subunit A, domain 2"/>
    <property type="match status" value="1"/>
</dbReference>
<organism evidence="6 7">
    <name type="scientific">Motilibacter peucedani</name>
    <dbReference type="NCBI Taxonomy" id="598650"/>
    <lineage>
        <taxon>Bacteria</taxon>
        <taxon>Bacillati</taxon>
        <taxon>Actinomycetota</taxon>
        <taxon>Actinomycetes</taxon>
        <taxon>Motilibacterales</taxon>
        <taxon>Motilibacteraceae</taxon>
        <taxon>Motilibacter</taxon>
    </lineage>
</organism>
<dbReference type="GO" id="GO:0050660">
    <property type="term" value="F:flavin adenine dinucleotide binding"/>
    <property type="evidence" value="ECO:0007669"/>
    <property type="project" value="InterPro"/>
</dbReference>
<evidence type="ECO:0000313" key="7">
    <source>
        <dbReference type="Proteomes" id="UP000281955"/>
    </source>
</evidence>
<dbReference type="SUPFAM" id="SSF54373">
    <property type="entry name" value="FAD-linked reductases, C-terminal domain"/>
    <property type="match status" value="1"/>
</dbReference>
<dbReference type="InterPro" id="IPR045170">
    <property type="entry name" value="MTOX"/>
</dbReference>
<protein>
    <submittedName>
        <fullName evidence="6">Sarcosine oxidase</fullName>
    </submittedName>
</protein>
<proteinExistence type="predicted"/>
<reference evidence="6 7" key="1">
    <citation type="submission" date="2018-10" db="EMBL/GenBank/DDBJ databases">
        <title>Genomic Encyclopedia of Archaeal and Bacterial Type Strains, Phase II (KMG-II): from individual species to whole genera.</title>
        <authorList>
            <person name="Goeker M."/>
        </authorList>
    </citation>
    <scope>NUCLEOTIDE SEQUENCE [LARGE SCALE GENOMIC DNA]</scope>
    <source>
        <strain evidence="6 7">RP-AC37</strain>
    </source>
</reference>
<keyword evidence="4" id="KW-0560">Oxidoreductase</keyword>
<keyword evidence="3" id="KW-0274">FAD</keyword>
<evidence type="ECO:0000256" key="1">
    <source>
        <dbReference type="ARBA" id="ARBA00001974"/>
    </source>
</evidence>